<dbReference type="EMBL" id="SMAR01000007">
    <property type="protein sequence ID" value="TCT41100.1"/>
    <property type="molecule type" value="Genomic_DNA"/>
</dbReference>
<protein>
    <recommendedName>
        <fullName evidence="7">TRAP transporter large permease protein</fullName>
    </recommendedName>
</protein>
<feature type="domain" description="TRAP C4-dicarboxylate transport system permease DctM subunit" evidence="8">
    <location>
        <begin position="9"/>
        <end position="421"/>
    </location>
</feature>
<evidence type="ECO:0000256" key="5">
    <source>
        <dbReference type="ARBA" id="ARBA00022989"/>
    </source>
</evidence>
<dbReference type="PIRSF" id="PIRSF006066">
    <property type="entry name" value="HI0050"/>
    <property type="match status" value="1"/>
</dbReference>
<evidence type="ECO:0000256" key="7">
    <source>
        <dbReference type="RuleBase" id="RU369079"/>
    </source>
</evidence>
<dbReference type="InterPro" id="IPR004681">
    <property type="entry name" value="TRAP_DctM"/>
</dbReference>
<accession>A0A4R3NTI6</accession>
<evidence type="ECO:0000256" key="1">
    <source>
        <dbReference type="ARBA" id="ARBA00004429"/>
    </source>
</evidence>
<keyword evidence="2" id="KW-1003">Cell membrane</keyword>
<keyword evidence="3 7" id="KW-0997">Cell inner membrane</keyword>
<reference evidence="9 10" key="1">
    <citation type="submission" date="2019-03" db="EMBL/GenBank/DDBJ databases">
        <title>Freshwater and sediment microbial communities from various areas in North America, analyzing microbe dynamics in response to fracking.</title>
        <authorList>
            <person name="Lamendella R."/>
        </authorList>
    </citation>
    <scope>NUCLEOTIDE SEQUENCE [LARGE SCALE GENOMIC DNA]</scope>
    <source>
        <strain evidence="9 10">175.2</strain>
    </source>
</reference>
<comment type="subcellular location">
    <subcellularLocation>
        <location evidence="1 7">Cell inner membrane</location>
        <topology evidence="1 7">Multi-pass membrane protein</topology>
    </subcellularLocation>
</comment>
<feature type="transmembrane region" description="Helical" evidence="7">
    <location>
        <begin position="246"/>
        <end position="265"/>
    </location>
</feature>
<dbReference type="PANTHER" id="PTHR33362">
    <property type="entry name" value="SIALIC ACID TRAP TRANSPORTER PERMEASE PROTEIN SIAT-RELATED"/>
    <property type="match status" value="1"/>
</dbReference>
<feature type="transmembrane region" description="Helical" evidence="7">
    <location>
        <begin position="94"/>
        <end position="118"/>
    </location>
</feature>
<dbReference type="AlphaFoldDB" id="A0A4R3NTI6"/>
<dbReference type="PANTHER" id="PTHR33362:SF5">
    <property type="entry name" value="C4-DICARBOXYLATE TRAP TRANSPORTER LARGE PERMEASE PROTEIN DCTM"/>
    <property type="match status" value="1"/>
</dbReference>
<feature type="transmembrane region" description="Helical" evidence="7">
    <location>
        <begin position="173"/>
        <end position="198"/>
    </location>
</feature>
<evidence type="ECO:0000259" key="8">
    <source>
        <dbReference type="Pfam" id="PF06808"/>
    </source>
</evidence>
<sequence length="429" mass="45323">MIDWPIGIAALLVLLLGGMPIAFALTIVGLVGTASIIGLKPSLSLLGPTFFDNGRSYALTVMPLFLLMGNFVVQSGIARDLYQSAHAWLRHRRGGLALATVVACGGFSSVCGSSMATAATMSKIALPSMRRFGYPDSLATASIAAGGTLGILIPPSVILVFYGIMTQQNIGKLFMAGIIPGLIGIFGYAIAVMISVRLSGDNLPSEGKLPLIERFRALKGTAGAILLFIFVMGGIYLGVFTPTESAGMGAFGAFLLTLFSGKFSWSDFGDIVYSTVKTTAMMFFILFGALTFTNYVNLSGMTADIQAGLSIFGDGPLPTILAILVIYLLLGCVLEGLSMITLTVPIFYPIVAAQGFDLIWFGIFVVVITEVSYITPPVGMNAFVLNTVVRDVSLRTIFAGLLPFVAMDIVRIALLIAIPGIALFIPSMM</sequence>
<evidence type="ECO:0000313" key="10">
    <source>
        <dbReference type="Proteomes" id="UP000295097"/>
    </source>
</evidence>
<dbReference type="NCBIfam" id="TIGR00786">
    <property type="entry name" value="dctM"/>
    <property type="match status" value="1"/>
</dbReference>
<comment type="caution">
    <text evidence="9">The sequence shown here is derived from an EMBL/GenBank/DDBJ whole genome shotgun (WGS) entry which is preliminary data.</text>
</comment>
<evidence type="ECO:0000256" key="3">
    <source>
        <dbReference type="ARBA" id="ARBA00022519"/>
    </source>
</evidence>
<feature type="transmembrane region" description="Helical" evidence="7">
    <location>
        <begin position="317"/>
        <end position="347"/>
    </location>
</feature>
<gene>
    <name evidence="9" type="ORF">EDC90_100776</name>
</gene>
<comment type="subunit">
    <text evidence="7">The complex comprises the extracytoplasmic solute receptor protein and the two transmembrane proteins.</text>
</comment>
<feature type="transmembrane region" description="Helical" evidence="7">
    <location>
        <begin position="218"/>
        <end position="239"/>
    </location>
</feature>
<dbReference type="Pfam" id="PF06808">
    <property type="entry name" value="DctM"/>
    <property type="match status" value="1"/>
</dbReference>
<evidence type="ECO:0000256" key="2">
    <source>
        <dbReference type="ARBA" id="ARBA00022475"/>
    </source>
</evidence>
<evidence type="ECO:0000256" key="6">
    <source>
        <dbReference type="ARBA" id="ARBA00023136"/>
    </source>
</evidence>
<feature type="transmembrane region" description="Helical" evidence="7">
    <location>
        <begin position="12"/>
        <end position="37"/>
    </location>
</feature>
<keyword evidence="5 7" id="KW-1133">Transmembrane helix</keyword>
<dbReference type="OrthoDB" id="9790209at2"/>
<proteinExistence type="inferred from homology"/>
<comment type="function">
    <text evidence="7">Part of the tripartite ATP-independent periplasmic (TRAP) transport system.</text>
</comment>
<keyword evidence="7" id="KW-0813">Transport</keyword>
<comment type="similarity">
    <text evidence="7">Belongs to the TRAP transporter large permease family.</text>
</comment>
<feature type="transmembrane region" description="Helical" evidence="7">
    <location>
        <begin position="271"/>
        <end position="296"/>
    </location>
</feature>
<dbReference type="InterPro" id="IPR010656">
    <property type="entry name" value="DctM"/>
</dbReference>
<feature type="transmembrane region" description="Helical" evidence="7">
    <location>
        <begin position="138"/>
        <end position="161"/>
    </location>
</feature>
<dbReference type="GO" id="GO:0022857">
    <property type="term" value="F:transmembrane transporter activity"/>
    <property type="evidence" value="ECO:0007669"/>
    <property type="project" value="UniProtKB-UniRule"/>
</dbReference>
<evidence type="ECO:0000256" key="4">
    <source>
        <dbReference type="ARBA" id="ARBA00022692"/>
    </source>
</evidence>
<keyword evidence="10" id="KW-1185">Reference proteome</keyword>
<feature type="transmembrane region" description="Helical" evidence="7">
    <location>
        <begin position="57"/>
        <end position="73"/>
    </location>
</feature>
<dbReference type="Proteomes" id="UP000295097">
    <property type="component" value="Unassembled WGS sequence"/>
</dbReference>
<organism evidence="9 10">
    <name type="scientific">Martelella mediterranea</name>
    <dbReference type="NCBI Taxonomy" id="293089"/>
    <lineage>
        <taxon>Bacteria</taxon>
        <taxon>Pseudomonadati</taxon>
        <taxon>Pseudomonadota</taxon>
        <taxon>Alphaproteobacteria</taxon>
        <taxon>Hyphomicrobiales</taxon>
        <taxon>Aurantimonadaceae</taxon>
        <taxon>Martelella</taxon>
    </lineage>
</organism>
<dbReference type="GO" id="GO:0005886">
    <property type="term" value="C:plasma membrane"/>
    <property type="evidence" value="ECO:0007669"/>
    <property type="project" value="UniProtKB-SubCell"/>
</dbReference>
<evidence type="ECO:0000313" key="9">
    <source>
        <dbReference type="EMBL" id="TCT41100.1"/>
    </source>
</evidence>
<dbReference type="RefSeq" id="WP_132309820.1">
    <property type="nucleotide sequence ID" value="NZ_SMAR01000007.1"/>
</dbReference>
<feature type="transmembrane region" description="Helical" evidence="7">
    <location>
        <begin position="359"/>
        <end position="385"/>
    </location>
</feature>
<keyword evidence="4 7" id="KW-0812">Transmembrane</keyword>
<feature type="transmembrane region" description="Helical" evidence="7">
    <location>
        <begin position="397"/>
        <end position="425"/>
    </location>
</feature>
<name>A0A4R3NTI6_9HYPH</name>
<keyword evidence="6 7" id="KW-0472">Membrane</keyword>